<evidence type="ECO:0000313" key="1">
    <source>
        <dbReference type="EMBL" id="EFV14345.2"/>
    </source>
</evidence>
<protein>
    <recommendedName>
        <fullName evidence="3">DUF4177 domain-containing protein</fullName>
    </recommendedName>
</protein>
<dbReference type="OrthoDB" id="4629608at2"/>
<reference evidence="1 2" key="1">
    <citation type="journal article" date="2011" name="Stand. Genomic Sci.">
        <title>High quality draft genome sequence of Segniliparus rugosus CDC 945(T)= (ATCC BAA-974(T)).</title>
        <authorList>
            <person name="Earl A.M."/>
            <person name="Desjardins C.A."/>
            <person name="Fitzgerald M.G."/>
            <person name="Arachchi H.M."/>
            <person name="Zeng Q."/>
            <person name="Mehta T."/>
            <person name="Griggs A."/>
            <person name="Birren B.W."/>
            <person name="Toney N.C."/>
            <person name="Carr J."/>
            <person name="Posey J."/>
            <person name="Butler W.R."/>
        </authorList>
    </citation>
    <scope>NUCLEOTIDE SEQUENCE [LARGE SCALE GENOMIC DNA]</scope>
    <source>
        <strain evidence="2">ATCC BAA-974 / DSM 45345 / CCUG 50838 / CIP 108380 / JCM 13579 / CDC 945</strain>
    </source>
</reference>
<organism evidence="1 2">
    <name type="scientific">Segniliparus rugosus (strain ATCC BAA-974 / DSM 45345 / CCUG 50838 / CIP 108380 / JCM 13579 / CDC 945)</name>
    <dbReference type="NCBI Taxonomy" id="679197"/>
    <lineage>
        <taxon>Bacteria</taxon>
        <taxon>Bacillati</taxon>
        <taxon>Actinomycetota</taxon>
        <taxon>Actinomycetes</taxon>
        <taxon>Mycobacteriales</taxon>
        <taxon>Segniliparaceae</taxon>
        <taxon>Segniliparus</taxon>
    </lineage>
</organism>
<dbReference type="STRING" id="679197.HMPREF9336_00795"/>
<proteinExistence type="predicted"/>
<dbReference type="Proteomes" id="UP000004816">
    <property type="component" value="Unassembled WGS sequence"/>
</dbReference>
<dbReference type="RefSeq" id="WP_021030714.1">
    <property type="nucleotide sequence ID" value="NZ_KI391954.1"/>
</dbReference>
<dbReference type="EMBL" id="ACZI02000003">
    <property type="protein sequence ID" value="EFV14345.2"/>
    <property type="molecule type" value="Genomic_DNA"/>
</dbReference>
<evidence type="ECO:0008006" key="3">
    <source>
        <dbReference type="Google" id="ProtNLM"/>
    </source>
</evidence>
<accession>E5XMS5</accession>
<gene>
    <name evidence="1" type="ORF">HMPREF9336_00795</name>
</gene>
<dbReference type="HOGENOM" id="CLU_2865313_0_0_11"/>
<evidence type="ECO:0000313" key="2">
    <source>
        <dbReference type="Proteomes" id="UP000004816"/>
    </source>
</evidence>
<keyword evidence="2" id="KW-1185">Reference proteome</keyword>
<sequence length="64" mass="7364">MADEVLAGDRRYEWLNVDVVRSSGYKEDAKDVISKRGHDGWAYFDQRPSPNGDENVVLVFYKAK</sequence>
<name>E5XMS5_SEGRC</name>
<dbReference type="AlphaFoldDB" id="E5XMS5"/>
<comment type="caution">
    <text evidence="1">The sequence shown here is derived from an EMBL/GenBank/DDBJ whole genome shotgun (WGS) entry which is preliminary data.</text>
</comment>